<evidence type="ECO:0000256" key="1">
    <source>
        <dbReference type="ARBA" id="ARBA00004123"/>
    </source>
</evidence>
<keyword evidence="9" id="KW-1185">Reference proteome</keyword>
<dbReference type="GO" id="GO:0005634">
    <property type="term" value="C:nucleus"/>
    <property type="evidence" value="ECO:0007669"/>
    <property type="project" value="UniProtKB-SubCell"/>
</dbReference>
<feature type="region of interest" description="Disordered" evidence="6">
    <location>
        <begin position="1"/>
        <end position="73"/>
    </location>
</feature>
<dbReference type="Pfam" id="PF03634">
    <property type="entry name" value="TCP"/>
    <property type="match status" value="1"/>
</dbReference>
<dbReference type="EMBL" id="KN393527">
    <property type="protein sequence ID" value="KHG10287.1"/>
    <property type="molecule type" value="Genomic_DNA"/>
</dbReference>
<evidence type="ECO:0000256" key="6">
    <source>
        <dbReference type="SAM" id="MobiDB-lite"/>
    </source>
</evidence>
<evidence type="ECO:0000256" key="2">
    <source>
        <dbReference type="ARBA" id="ARBA00023015"/>
    </source>
</evidence>
<gene>
    <name evidence="8" type="ORF">F383_16179</name>
</gene>
<organism evidence="8 9">
    <name type="scientific">Gossypium arboreum</name>
    <name type="common">Tree cotton</name>
    <name type="synonym">Gossypium nanking</name>
    <dbReference type="NCBI Taxonomy" id="29729"/>
    <lineage>
        <taxon>Eukaryota</taxon>
        <taxon>Viridiplantae</taxon>
        <taxon>Streptophyta</taxon>
        <taxon>Embryophyta</taxon>
        <taxon>Tracheophyta</taxon>
        <taxon>Spermatophyta</taxon>
        <taxon>Magnoliopsida</taxon>
        <taxon>eudicotyledons</taxon>
        <taxon>Gunneridae</taxon>
        <taxon>Pentapetalae</taxon>
        <taxon>rosids</taxon>
        <taxon>malvids</taxon>
        <taxon>Malvales</taxon>
        <taxon>Malvaceae</taxon>
        <taxon>Malvoideae</taxon>
        <taxon>Gossypium</taxon>
    </lineage>
</organism>
<keyword evidence="3" id="KW-0238">DNA-binding</keyword>
<feature type="compositionally biased region" description="Basic residues" evidence="6">
    <location>
        <begin position="1"/>
        <end position="15"/>
    </location>
</feature>
<evidence type="ECO:0000313" key="8">
    <source>
        <dbReference type="EMBL" id="KHG10287.1"/>
    </source>
</evidence>
<dbReference type="PROSITE" id="PS51369">
    <property type="entry name" value="TCP"/>
    <property type="match status" value="1"/>
</dbReference>
<dbReference type="InterPro" id="IPR005333">
    <property type="entry name" value="Transcription_factor_TCP"/>
</dbReference>
<name>A0A0B0NCD0_GOSAR</name>
<dbReference type="Proteomes" id="UP000032142">
    <property type="component" value="Unassembled WGS sequence"/>
</dbReference>
<proteinExistence type="predicted"/>
<protein>
    <submittedName>
        <fullName evidence="8">Transcription factor TCP20-like protein</fullName>
    </submittedName>
</protein>
<evidence type="ECO:0000259" key="7">
    <source>
        <dbReference type="PROSITE" id="PS51369"/>
    </source>
</evidence>
<dbReference type="PANTHER" id="PTHR31072:SF121">
    <property type="entry name" value="TRANSCRIPTION FACTOR TCP20-LIKE ISOFORM X1"/>
    <property type="match status" value="1"/>
</dbReference>
<keyword evidence="4" id="KW-0804">Transcription</keyword>
<dbReference type="InterPro" id="IPR017887">
    <property type="entry name" value="TF_TCP_subgr"/>
</dbReference>
<dbReference type="PANTHER" id="PTHR31072">
    <property type="entry name" value="TRANSCRIPTION FACTOR TCP4-RELATED"/>
    <property type="match status" value="1"/>
</dbReference>
<feature type="domain" description="TCP" evidence="7">
    <location>
        <begin position="62"/>
        <end position="116"/>
    </location>
</feature>
<keyword evidence="2" id="KW-0805">Transcription regulation</keyword>
<feature type="compositionally biased region" description="Basic residues" evidence="6">
    <location>
        <begin position="64"/>
        <end position="73"/>
    </location>
</feature>
<comment type="subcellular location">
    <subcellularLocation>
        <location evidence="1">Nucleus</location>
    </subcellularLocation>
</comment>
<keyword evidence="5" id="KW-0539">Nucleus</keyword>
<evidence type="ECO:0000256" key="5">
    <source>
        <dbReference type="ARBA" id="ARBA00023242"/>
    </source>
</evidence>
<dbReference type="GO" id="GO:0043565">
    <property type="term" value="F:sequence-specific DNA binding"/>
    <property type="evidence" value="ECO:0007669"/>
    <property type="project" value="TreeGrafter"/>
</dbReference>
<evidence type="ECO:0000256" key="4">
    <source>
        <dbReference type="ARBA" id="ARBA00023163"/>
    </source>
</evidence>
<dbReference type="GO" id="GO:0003700">
    <property type="term" value="F:DNA-binding transcription factor activity"/>
    <property type="evidence" value="ECO:0007669"/>
    <property type="project" value="InterPro"/>
</dbReference>
<reference evidence="9" key="1">
    <citation type="submission" date="2014-09" db="EMBL/GenBank/DDBJ databases">
        <authorList>
            <person name="Mudge J."/>
            <person name="Ramaraj T."/>
            <person name="Lindquist I.E."/>
            <person name="Bharti A.K."/>
            <person name="Sundararajan A."/>
            <person name="Cameron C.T."/>
            <person name="Woodward J.E."/>
            <person name="May G.D."/>
            <person name="Brubaker C."/>
            <person name="Broadhvest J."/>
            <person name="Wilkins T.A."/>
        </authorList>
    </citation>
    <scope>NUCLEOTIDE SEQUENCE</scope>
    <source>
        <strain evidence="9">cv. AKA8401</strain>
    </source>
</reference>
<evidence type="ECO:0000256" key="3">
    <source>
        <dbReference type="ARBA" id="ARBA00023125"/>
    </source>
</evidence>
<accession>A0A0B0NCD0</accession>
<sequence length="327" mass="34993">MEPKGKSKGKGKGSNHHPQEVPTCLTPQKAENNKPAEIKNLQIMIASKDDNKKQLAPKRSSNKDRHKKVDGRGRRIRMPALCAARIFQLTRELGHKSDGETIQWLLQQSEPSIIAATGTGTIPASALAAAGASVCAQGNSVSAGLHTKMGLGACTGSKDRNNWAMLGGNLGRSQIPSGAWSSSNGIGSGLVQASEQSTSASNFGNENSNHIHQNYGFQGLEFPNINMGFVSFSSLLNGSNPQVPGLELGLSQDPHFGVSNSQAFSHFYPQIGQQRGIQAVASLSKQQQDDDDDWSTRLYIAFLDQKLKMSCEENNNGQEIGFTSAAC</sequence>
<dbReference type="AlphaFoldDB" id="A0A0B0NCD0"/>
<evidence type="ECO:0000313" key="9">
    <source>
        <dbReference type="Proteomes" id="UP000032142"/>
    </source>
</evidence>